<dbReference type="EMBL" id="CZRL01000124">
    <property type="protein sequence ID" value="CUS55239.1"/>
    <property type="molecule type" value="Genomic_DNA"/>
</dbReference>
<organism evidence="2">
    <name type="scientific">hydrothermal vent metagenome</name>
    <dbReference type="NCBI Taxonomy" id="652676"/>
    <lineage>
        <taxon>unclassified sequences</taxon>
        <taxon>metagenomes</taxon>
        <taxon>ecological metagenomes</taxon>
    </lineage>
</organism>
<evidence type="ECO:0000256" key="1">
    <source>
        <dbReference type="SAM" id="MobiDB-lite"/>
    </source>
</evidence>
<feature type="region of interest" description="Disordered" evidence="1">
    <location>
        <begin position="31"/>
        <end position="50"/>
    </location>
</feature>
<name>A0A160TZ90_9ZZZZ</name>
<reference evidence="2" key="1">
    <citation type="submission" date="2015-10" db="EMBL/GenBank/DDBJ databases">
        <authorList>
            <person name="Gilbert D.G."/>
        </authorList>
    </citation>
    <scope>NUCLEOTIDE SEQUENCE</scope>
</reference>
<feature type="compositionally biased region" description="Basic and acidic residues" evidence="1">
    <location>
        <begin position="31"/>
        <end position="41"/>
    </location>
</feature>
<sequence length="50" mass="5655">MIEWGPIFQNIFCDDVTVVAQPGVRIMSLSPRDDVRQHTDTDDPDVVVVK</sequence>
<evidence type="ECO:0000313" key="2">
    <source>
        <dbReference type="EMBL" id="CUS55239.1"/>
    </source>
</evidence>
<proteinExistence type="predicted"/>
<protein>
    <submittedName>
        <fullName evidence="2">Uncharacterized protein</fullName>
    </submittedName>
</protein>
<accession>A0A160TZ90</accession>
<gene>
    <name evidence="2" type="ORF">MGWOODY_XGa458</name>
</gene>
<dbReference type="AlphaFoldDB" id="A0A160TZ90"/>